<keyword evidence="2" id="KW-1185">Reference proteome</keyword>
<dbReference type="Proteomes" id="UP000321938">
    <property type="component" value="Unassembled WGS sequence"/>
</dbReference>
<accession>A0A5C7AYC2</accession>
<organism evidence="1 2">
    <name type="scientific">Psychroserpens burtonensis</name>
    <dbReference type="NCBI Taxonomy" id="49278"/>
    <lineage>
        <taxon>Bacteria</taxon>
        <taxon>Pseudomonadati</taxon>
        <taxon>Bacteroidota</taxon>
        <taxon>Flavobacteriia</taxon>
        <taxon>Flavobacteriales</taxon>
        <taxon>Flavobacteriaceae</taxon>
        <taxon>Psychroserpens</taxon>
    </lineage>
</organism>
<dbReference type="RefSeq" id="WP_138115152.1">
    <property type="nucleotide sequence ID" value="NZ_VOSB01000064.1"/>
</dbReference>
<dbReference type="EMBL" id="VOSB01000064">
    <property type="protein sequence ID" value="TXE13800.1"/>
    <property type="molecule type" value="Genomic_DNA"/>
</dbReference>
<sequence length="364" mass="42936">MITRQKTADKLAFLQLIFSLIPKEKGGITNDYVRESLTAGFECVNYDSEIEFQIKATELNHVLEKMVEKAKKIFPPKEDIHKIGSEFNNYLKNNKEYFSFGIEYGWLEKFLDCSIVWDDKYPYHARVGTNYHASRISVEEQFLLRDAFYFYVLAENELDKLHKIGTYLKFSPDKNMASKVYPDASIINLNTCSFARTTILQLYSFFETFVNSLSYDFLMQNENSLSESEKEILIGKSKGKFLSLEKKIEKSHQIIRGIEKPTLKTIDRNQLIEPFKTILSEHKELRDSSVHYNPTKEKIWIRPTEWVERMTKYGKAIMDGSRLYWKACSDEDYPFYLDELDLEHLHKIALERIKRTEEIKNNYT</sequence>
<gene>
    <name evidence="1" type="ORF">ES692_17835</name>
</gene>
<evidence type="ECO:0000313" key="2">
    <source>
        <dbReference type="Proteomes" id="UP000321938"/>
    </source>
</evidence>
<dbReference type="AlphaFoldDB" id="A0A5C7AYC2"/>
<reference evidence="1 2" key="1">
    <citation type="submission" date="2019-08" db="EMBL/GenBank/DDBJ databases">
        <title>Genome of Psychroserpens burtonensis ACAM 167.</title>
        <authorList>
            <person name="Bowman J.P."/>
        </authorList>
    </citation>
    <scope>NUCLEOTIDE SEQUENCE [LARGE SCALE GENOMIC DNA]</scope>
    <source>
        <strain evidence="1 2">ACAM 167</strain>
    </source>
</reference>
<dbReference type="OrthoDB" id="1407305at2"/>
<evidence type="ECO:0000313" key="1">
    <source>
        <dbReference type="EMBL" id="TXE13800.1"/>
    </source>
</evidence>
<protein>
    <submittedName>
        <fullName evidence="1">Uncharacterized protein</fullName>
    </submittedName>
</protein>
<comment type="caution">
    <text evidence="1">The sequence shown here is derived from an EMBL/GenBank/DDBJ whole genome shotgun (WGS) entry which is preliminary data.</text>
</comment>
<proteinExistence type="predicted"/>
<name>A0A5C7AYC2_9FLAO</name>